<feature type="transmembrane region" description="Helical" evidence="1">
    <location>
        <begin position="125"/>
        <end position="151"/>
    </location>
</feature>
<name>A0ABZ2M9U3_9BACT</name>
<evidence type="ECO:0000313" key="3">
    <source>
        <dbReference type="Proteomes" id="UP001370348"/>
    </source>
</evidence>
<feature type="transmembrane region" description="Helical" evidence="1">
    <location>
        <begin position="76"/>
        <end position="104"/>
    </location>
</feature>
<dbReference type="EMBL" id="CP089984">
    <property type="protein sequence ID" value="WXB19279.1"/>
    <property type="molecule type" value="Genomic_DNA"/>
</dbReference>
<evidence type="ECO:0008006" key="4">
    <source>
        <dbReference type="Google" id="ProtNLM"/>
    </source>
</evidence>
<keyword evidence="1" id="KW-0812">Transmembrane</keyword>
<feature type="transmembrane region" description="Helical" evidence="1">
    <location>
        <begin position="7"/>
        <end position="26"/>
    </location>
</feature>
<keyword evidence="1" id="KW-1133">Transmembrane helix</keyword>
<proteinExistence type="predicted"/>
<organism evidence="2 3">
    <name type="scientific">Pendulispora albinea</name>
    <dbReference type="NCBI Taxonomy" id="2741071"/>
    <lineage>
        <taxon>Bacteria</taxon>
        <taxon>Pseudomonadati</taxon>
        <taxon>Myxococcota</taxon>
        <taxon>Myxococcia</taxon>
        <taxon>Myxococcales</taxon>
        <taxon>Sorangiineae</taxon>
        <taxon>Pendulisporaceae</taxon>
        <taxon>Pendulispora</taxon>
    </lineage>
</organism>
<evidence type="ECO:0000256" key="1">
    <source>
        <dbReference type="SAM" id="Phobius"/>
    </source>
</evidence>
<keyword evidence="1" id="KW-0472">Membrane</keyword>
<feature type="transmembrane region" description="Helical" evidence="1">
    <location>
        <begin position="228"/>
        <end position="246"/>
    </location>
</feature>
<feature type="transmembrane region" description="Helical" evidence="1">
    <location>
        <begin position="189"/>
        <end position="216"/>
    </location>
</feature>
<evidence type="ECO:0000313" key="2">
    <source>
        <dbReference type="EMBL" id="WXB19279.1"/>
    </source>
</evidence>
<keyword evidence="3" id="KW-1185">Reference proteome</keyword>
<accession>A0ABZ2M9U3</accession>
<feature type="transmembrane region" description="Helical" evidence="1">
    <location>
        <begin position="291"/>
        <end position="309"/>
    </location>
</feature>
<protein>
    <recommendedName>
        <fullName evidence="4">Mannosyltransferase</fullName>
    </recommendedName>
</protein>
<dbReference type="Proteomes" id="UP001370348">
    <property type="component" value="Chromosome"/>
</dbReference>
<reference evidence="2 3" key="1">
    <citation type="submission" date="2021-12" db="EMBL/GenBank/DDBJ databases">
        <title>Discovery of the Pendulisporaceae a myxobacterial family with distinct sporulation behavior and unique specialized metabolism.</title>
        <authorList>
            <person name="Garcia R."/>
            <person name="Popoff A."/>
            <person name="Bader C.D."/>
            <person name="Loehr J."/>
            <person name="Walesch S."/>
            <person name="Walt C."/>
            <person name="Boldt J."/>
            <person name="Bunk B."/>
            <person name="Haeckl F.J.F.P.J."/>
            <person name="Gunesch A.P."/>
            <person name="Birkelbach J."/>
            <person name="Nuebel U."/>
            <person name="Pietschmann T."/>
            <person name="Bach T."/>
            <person name="Mueller R."/>
        </authorList>
    </citation>
    <scope>NUCLEOTIDE SEQUENCE [LARGE SCALE GENOMIC DNA]</scope>
    <source>
        <strain evidence="2 3">MSr11954</strain>
    </source>
</reference>
<feature type="transmembrane region" description="Helical" evidence="1">
    <location>
        <begin position="339"/>
        <end position="362"/>
    </location>
</feature>
<gene>
    <name evidence="2" type="ORF">LZC94_18850</name>
</gene>
<sequence>MTSRTRWAWLGLGVVGIASVLVFWIFDALPFQDLPAHAGLIALRHRFAESTFDQRFFVLAPHVGPYSLFRFLGEHFAAVVGPVGAVRALATLPMLATPAALLFARKRLHGDPSPTMGFMGLVLSFGMMTLLGFASYLLGLAVMLVCLALWLELLVAADASVSSGATNATGATGATGAAGEGEGTAKKELVMAIAAPMLFIAHGHAFLLFLFVAGIATLSTGNRFERLLRLRALIPALLLAGYVAWLERAGTTPPGSVSVSAGNLEPHFQGPYDKFTLLITPTLMTRTGIDFFIGCVVWLIVVSCTVATVRKLRPEGTTGRALAPATATATTASEAHTRALLAGAVAVGVMFLVLPHTIGWFGFVDGRLVPLFLFLCLMAIRRPALHRWLASLLDRAAPALASGMATIALVASYRFQHEARGYHEVLASVPAESSLLNVPLDPNSDIFTAHPFIHYDKLLLTERPAVVSDIWFHQGSALYPTKENPALRLPPTYTESDLHGVDWSTFKLEDWNYVLIRTRPEASAPIIPQNLRLADHRGGWWLYRTAL</sequence>
<dbReference type="RefSeq" id="WP_394828903.1">
    <property type="nucleotide sequence ID" value="NZ_CP089984.1"/>
</dbReference>